<dbReference type="Proteomes" id="UP001280121">
    <property type="component" value="Unassembled WGS sequence"/>
</dbReference>
<feature type="domain" description="HAT C-terminal dimerisation" evidence="1">
    <location>
        <begin position="150"/>
        <end position="232"/>
    </location>
</feature>
<protein>
    <recommendedName>
        <fullName evidence="5">Transposase</fullName>
    </recommendedName>
</protein>
<reference evidence="3" key="1">
    <citation type="journal article" date="2023" name="Plant J.">
        <title>Genome sequences and population genomics provide insights into the demographic history, inbreeding, and mutation load of two 'living fossil' tree species of Dipteronia.</title>
        <authorList>
            <person name="Feng Y."/>
            <person name="Comes H.P."/>
            <person name="Chen J."/>
            <person name="Zhu S."/>
            <person name="Lu R."/>
            <person name="Zhang X."/>
            <person name="Li P."/>
            <person name="Qiu J."/>
            <person name="Olsen K.M."/>
            <person name="Qiu Y."/>
        </authorList>
    </citation>
    <scope>NUCLEOTIDE SEQUENCE</scope>
    <source>
        <strain evidence="3">KIB01</strain>
    </source>
</reference>
<dbReference type="Pfam" id="PF14372">
    <property type="entry name" value="hAT-like_RNase-H"/>
    <property type="match status" value="1"/>
</dbReference>
<gene>
    <name evidence="3" type="ORF">Ddye_016220</name>
</gene>
<dbReference type="SUPFAM" id="SSF53098">
    <property type="entry name" value="Ribonuclease H-like"/>
    <property type="match status" value="1"/>
</dbReference>
<evidence type="ECO:0000259" key="2">
    <source>
        <dbReference type="Pfam" id="PF14372"/>
    </source>
</evidence>
<name>A0AAD9U6C6_9ROSI</name>
<comment type="caution">
    <text evidence="3">The sequence shown here is derived from an EMBL/GenBank/DDBJ whole genome shotgun (WGS) entry which is preliminary data.</text>
</comment>
<evidence type="ECO:0000259" key="1">
    <source>
        <dbReference type="Pfam" id="PF05699"/>
    </source>
</evidence>
<evidence type="ECO:0008006" key="5">
    <source>
        <dbReference type="Google" id="ProtNLM"/>
    </source>
</evidence>
<evidence type="ECO:0000313" key="3">
    <source>
        <dbReference type="EMBL" id="KAK2648731.1"/>
    </source>
</evidence>
<accession>A0AAD9U6C6</accession>
<dbReference type="AlphaFoldDB" id="A0AAD9U6C6"/>
<organism evidence="3 4">
    <name type="scientific">Dipteronia dyeriana</name>
    <dbReference type="NCBI Taxonomy" id="168575"/>
    <lineage>
        <taxon>Eukaryota</taxon>
        <taxon>Viridiplantae</taxon>
        <taxon>Streptophyta</taxon>
        <taxon>Embryophyta</taxon>
        <taxon>Tracheophyta</taxon>
        <taxon>Spermatophyta</taxon>
        <taxon>Magnoliopsida</taxon>
        <taxon>eudicotyledons</taxon>
        <taxon>Gunneridae</taxon>
        <taxon>Pentapetalae</taxon>
        <taxon>rosids</taxon>
        <taxon>malvids</taxon>
        <taxon>Sapindales</taxon>
        <taxon>Sapindaceae</taxon>
        <taxon>Hippocastanoideae</taxon>
        <taxon>Acereae</taxon>
        <taxon>Dipteronia</taxon>
    </lineage>
</organism>
<dbReference type="InterPro" id="IPR012337">
    <property type="entry name" value="RNaseH-like_sf"/>
</dbReference>
<evidence type="ECO:0000313" key="4">
    <source>
        <dbReference type="Proteomes" id="UP001280121"/>
    </source>
</evidence>
<dbReference type="InterPro" id="IPR008906">
    <property type="entry name" value="HATC_C_dom"/>
</dbReference>
<keyword evidence="4" id="KW-1185">Reference proteome</keyword>
<dbReference type="GO" id="GO:0003677">
    <property type="term" value="F:DNA binding"/>
    <property type="evidence" value="ECO:0007669"/>
    <property type="project" value="InterPro"/>
</dbReference>
<dbReference type="EMBL" id="JANJYI010000005">
    <property type="protein sequence ID" value="KAK2648731.1"/>
    <property type="molecule type" value="Genomic_DNA"/>
</dbReference>
<dbReference type="Pfam" id="PF05699">
    <property type="entry name" value="Dimer_Tnp_hAT"/>
    <property type="match status" value="1"/>
</dbReference>
<feature type="domain" description="hAT-like transposase RNase-H fold" evidence="2">
    <location>
        <begin position="3"/>
        <end position="103"/>
    </location>
</feature>
<dbReference type="PANTHER" id="PTHR23272">
    <property type="entry name" value="BED FINGER-RELATED"/>
    <property type="match status" value="1"/>
</dbReference>
<proteinExistence type="predicted"/>
<dbReference type="InterPro" id="IPR025525">
    <property type="entry name" value="hAT-like_transposase_RNase-H"/>
</dbReference>
<dbReference type="PANTHER" id="PTHR23272:SF179">
    <property type="entry name" value="ZINC FINGER BED DOMAIN-CONTAINING PROTEIN RICESLEEPER 2-LIKE ISOFORM X1"/>
    <property type="match status" value="1"/>
</dbReference>
<dbReference type="GO" id="GO:0046983">
    <property type="term" value="F:protein dimerization activity"/>
    <property type="evidence" value="ECO:0007669"/>
    <property type="project" value="InterPro"/>
</dbReference>
<sequence length="269" mass="30708">MFSGTKYPTRNVFFHKICEIKISLRKWETSSCVEISSMSSNMVEKFDRYWNDVHGVLAMASLLDPRFKLKLPQYFFPLIYGEDKGLVEVKKVHNLCEKIFLEYQVKVGEKRSKEIKAICNSEFNHVDEMDSLDSFFSWNSESTDAIEKSELDCYLEEKNLPGSREFDVLSWWRLNGIKYPIMSEIARDILDIPISTVASESSFSTSGRIVSAQRNRLLPSTLEAIMCTQNWLWAGKKGNTIDGVGDIDVDDDNDNEVNEAADCSCATKA</sequence>